<protein>
    <submittedName>
        <fullName evidence="3">IS110 family transposase</fullName>
    </submittedName>
</protein>
<evidence type="ECO:0000259" key="1">
    <source>
        <dbReference type="Pfam" id="PF01548"/>
    </source>
</evidence>
<dbReference type="Proteomes" id="UP000241206">
    <property type="component" value="Unassembled WGS sequence"/>
</dbReference>
<dbReference type="GO" id="GO:0004803">
    <property type="term" value="F:transposase activity"/>
    <property type="evidence" value="ECO:0007669"/>
    <property type="project" value="InterPro"/>
</dbReference>
<dbReference type="PANTHER" id="PTHR33055">
    <property type="entry name" value="TRANSPOSASE FOR INSERTION SEQUENCE ELEMENT IS1111A"/>
    <property type="match status" value="1"/>
</dbReference>
<reference evidence="3 4" key="1">
    <citation type="submission" date="2017-11" db="EMBL/GenBank/DDBJ databases">
        <title>Sphingomonas oleivorans sp. nov., isolated from oil-contaminated soil.</title>
        <authorList>
            <person name="Wang L."/>
            <person name="Chen L."/>
        </authorList>
    </citation>
    <scope>NUCLEOTIDE SEQUENCE [LARGE SCALE GENOMIC DNA]</scope>
    <source>
        <strain evidence="3 4">K101</strain>
    </source>
</reference>
<feature type="domain" description="Transposase IS110-like N-terminal" evidence="1">
    <location>
        <begin position="6"/>
        <end position="146"/>
    </location>
</feature>
<sequence length="346" mass="38299">MTGLTIGIDIAKRVFQVHAIDNETGEVSSTKLARRDFLAHFQKLSPCLIGMETCGSAHHWARELSAMGHEVRMMNPMYVKPYVKRGKNDVVDAEAICEALTRPTMRFVAVKTIEQQSVLAVHRTRALLIRQRTMLVNALRGHLAEFGIVAPLGIERIPELVGRVLGREGDELGITPLVRSVVTMYAEQIEKIKEHVRMLERELRLWHRTSEASRRVASVPGVGTVTATAIVAAMPDPSLFESGRAFAAWLGLTPRSSSSGGKERNGRITKAGDRHIRVLLVLGATSVLRRVRSGQPTPLYAWVKKLLDRKPPRLATVALANKMARIAWAVMARKMNYQPELAAAVA</sequence>
<dbReference type="Pfam" id="PF01548">
    <property type="entry name" value="DEDD_Tnp_IS110"/>
    <property type="match status" value="1"/>
</dbReference>
<accession>A0A2T4HUY8</accession>
<dbReference type="PANTHER" id="PTHR33055:SF3">
    <property type="entry name" value="PUTATIVE TRANSPOSASE FOR IS117-RELATED"/>
    <property type="match status" value="1"/>
</dbReference>
<dbReference type="GO" id="GO:0006313">
    <property type="term" value="P:DNA transposition"/>
    <property type="evidence" value="ECO:0007669"/>
    <property type="project" value="InterPro"/>
</dbReference>
<name>A0A2T4HUY8_9SPHN</name>
<evidence type="ECO:0000313" key="3">
    <source>
        <dbReference type="EMBL" id="PTD19570.1"/>
    </source>
</evidence>
<dbReference type="Pfam" id="PF02371">
    <property type="entry name" value="Transposase_20"/>
    <property type="match status" value="1"/>
</dbReference>
<gene>
    <name evidence="3" type="ORF">CV103_13075</name>
</gene>
<organism evidence="3 4">
    <name type="scientific">Edaphosphingomonas fennica</name>
    <dbReference type="NCBI Taxonomy" id="114404"/>
    <lineage>
        <taxon>Bacteria</taxon>
        <taxon>Pseudomonadati</taxon>
        <taxon>Pseudomonadota</taxon>
        <taxon>Alphaproteobacteria</taxon>
        <taxon>Sphingomonadales</taxon>
        <taxon>Rhizorhabdaceae</taxon>
        <taxon>Edaphosphingomonas</taxon>
    </lineage>
</organism>
<feature type="domain" description="Transposase IS116/IS110/IS902 C-terminal" evidence="2">
    <location>
        <begin position="214"/>
        <end position="291"/>
    </location>
</feature>
<evidence type="ECO:0000259" key="2">
    <source>
        <dbReference type="Pfam" id="PF02371"/>
    </source>
</evidence>
<dbReference type="GO" id="GO:0003677">
    <property type="term" value="F:DNA binding"/>
    <property type="evidence" value="ECO:0007669"/>
    <property type="project" value="InterPro"/>
</dbReference>
<dbReference type="NCBIfam" id="NF033542">
    <property type="entry name" value="transpos_IS110"/>
    <property type="match status" value="1"/>
</dbReference>
<dbReference type="RefSeq" id="WP_107395178.1">
    <property type="nucleotide sequence ID" value="NZ_PHHF01000053.1"/>
</dbReference>
<dbReference type="InterPro" id="IPR003346">
    <property type="entry name" value="Transposase_20"/>
</dbReference>
<dbReference type="EMBL" id="PHHF01000053">
    <property type="protein sequence ID" value="PTD19570.1"/>
    <property type="molecule type" value="Genomic_DNA"/>
</dbReference>
<evidence type="ECO:0000313" key="4">
    <source>
        <dbReference type="Proteomes" id="UP000241206"/>
    </source>
</evidence>
<proteinExistence type="predicted"/>
<keyword evidence="4" id="KW-1185">Reference proteome</keyword>
<dbReference type="InterPro" id="IPR002525">
    <property type="entry name" value="Transp_IS110-like_N"/>
</dbReference>
<dbReference type="InterPro" id="IPR047650">
    <property type="entry name" value="Transpos_IS110"/>
</dbReference>
<comment type="caution">
    <text evidence="3">The sequence shown here is derived from an EMBL/GenBank/DDBJ whole genome shotgun (WGS) entry which is preliminary data.</text>
</comment>
<dbReference type="AlphaFoldDB" id="A0A2T4HUY8"/>